<dbReference type="EMBL" id="HBGJ01046149">
    <property type="protein sequence ID" value="CAD9270591.1"/>
    <property type="molecule type" value="Transcribed_RNA"/>
</dbReference>
<feature type="region of interest" description="Disordered" evidence="1">
    <location>
        <begin position="91"/>
        <end position="124"/>
    </location>
</feature>
<name>A0A7S1UMK2_9STRA</name>
<organism evidence="2">
    <name type="scientific">Phaeomonas parva</name>
    <dbReference type="NCBI Taxonomy" id="124430"/>
    <lineage>
        <taxon>Eukaryota</taxon>
        <taxon>Sar</taxon>
        <taxon>Stramenopiles</taxon>
        <taxon>Ochrophyta</taxon>
        <taxon>Pinguiophyceae</taxon>
        <taxon>Pinguiochrysidales</taxon>
        <taxon>Pinguiochrysidaceae</taxon>
        <taxon>Phaeomonas</taxon>
    </lineage>
</organism>
<dbReference type="AlphaFoldDB" id="A0A7S1UMK2"/>
<feature type="compositionally biased region" description="Basic and acidic residues" evidence="1">
    <location>
        <begin position="96"/>
        <end position="115"/>
    </location>
</feature>
<sequence length="185" mass="19452">MDAEGGRVWRMDALGQTFECHAAAEGQGARAVKERLEAHLSGDASEGKEWFPTDAVAAAKEKVANADADAECVCLTALALRLLQDACADAGGGAAKGEKDGAGEAETDDKPTAEKRKPRRRRPRPAVEPFVFEWDAGAFDVAYVAPGSGKVCLMSATERREALGVAEALFKDWGKTPGDADEASG</sequence>
<protein>
    <submittedName>
        <fullName evidence="2">Uncharacterized protein</fullName>
    </submittedName>
</protein>
<reference evidence="2" key="1">
    <citation type="submission" date="2021-01" db="EMBL/GenBank/DDBJ databases">
        <authorList>
            <person name="Corre E."/>
            <person name="Pelletier E."/>
            <person name="Niang G."/>
            <person name="Scheremetjew M."/>
            <person name="Finn R."/>
            <person name="Kale V."/>
            <person name="Holt S."/>
            <person name="Cochrane G."/>
            <person name="Meng A."/>
            <person name="Brown T."/>
            <person name="Cohen L."/>
        </authorList>
    </citation>
    <scope>NUCLEOTIDE SEQUENCE</scope>
    <source>
        <strain evidence="2">CCMP2877</strain>
    </source>
</reference>
<evidence type="ECO:0000256" key="1">
    <source>
        <dbReference type="SAM" id="MobiDB-lite"/>
    </source>
</evidence>
<proteinExistence type="predicted"/>
<accession>A0A7S1UMK2</accession>
<evidence type="ECO:0000313" key="2">
    <source>
        <dbReference type="EMBL" id="CAD9270591.1"/>
    </source>
</evidence>
<gene>
    <name evidence="2" type="ORF">PPAR1163_LOCUS29030</name>
</gene>